<comment type="caution">
    <text evidence="2">The sequence shown here is derived from an EMBL/GenBank/DDBJ whole genome shotgun (WGS) entry which is preliminary data.</text>
</comment>
<feature type="chain" id="PRO_5012654506" evidence="1">
    <location>
        <begin position="18"/>
        <end position="385"/>
    </location>
</feature>
<reference evidence="2 3" key="1">
    <citation type="submission" date="2017-06" db="EMBL/GenBank/DDBJ databases">
        <title>Ant-infecting Ophiocordyceps genomes reveal a high diversity of potential behavioral manipulation genes and a possible major role for enterotoxins.</title>
        <authorList>
            <person name="De Bekker C."/>
            <person name="Evans H.C."/>
            <person name="Brachmann A."/>
            <person name="Hughes D.P."/>
        </authorList>
    </citation>
    <scope>NUCLEOTIDE SEQUENCE [LARGE SCALE GENOMIC DNA]</scope>
    <source>
        <strain evidence="2 3">Map64</strain>
    </source>
</reference>
<evidence type="ECO:0000256" key="1">
    <source>
        <dbReference type="SAM" id="SignalP"/>
    </source>
</evidence>
<keyword evidence="3" id="KW-1185">Reference proteome</keyword>
<evidence type="ECO:0000313" key="2">
    <source>
        <dbReference type="EMBL" id="PHH59919.1"/>
    </source>
</evidence>
<feature type="signal peptide" evidence="1">
    <location>
        <begin position="1"/>
        <end position="17"/>
    </location>
</feature>
<dbReference type="AlphaFoldDB" id="A0A2C5X7M6"/>
<gene>
    <name evidence="2" type="ORF">CDD81_2378</name>
</gene>
<protein>
    <submittedName>
        <fullName evidence="2">Uncharacterized protein</fullName>
    </submittedName>
</protein>
<keyword evidence="1" id="KW-0732">Signal</keyword>
<dbReference type="Proteomes" id="UP000226192">
    <property type="component" value="Unassembled WGS sequence"/>
</dbReference>
<sequence>MPQWIIILVVFIFSVSALDPKVLAKHYTNKLGLKTTIDKFNPPRYEYKETERTCFKYWSFRSTYTDFVMRETLQASNDTTWTVGYVSVPQTRFFNLNNDIVPIHTEEGTWTTRGTTEGWNAAASFQAKGLSISSGYSSLQHESTTNISSLGISEICPSGFECRFETWFYHIDFDGQCQRKAVIQRFEGTDICLWVKPRLLTSHPARAYLAERSECQQYTEWAWKTCWEPNGPEYGSRPVAACKLHLPIQESTTQKQLSTLVFVKEDYRTDPAQTATEVPKATEAADDCVFKLNTGEWYDSFKDTYYNEAIQAWLSQPDRPTPIIDDGLRRPDCPSYKDKSGQSLTMGLARLQAGVAGATNIHKKRQLPQARSIEVKVIAGFRGEI</sequence>
<name>A0A2C5X7M6_9HYPO</name>
<accession>A0A2C5X7M6</accession>
<dbReference type="OrthoDB" id="4912312at2759"/>
<proteinExistence type="predicted"/>
<evidence type="ECO:0000313" key="3">
    <source>
        <dbReference type="Proteomes" id="UP000226192"/>
    </source>
</evidence>
<organism evidence="2 3">
    <name type="scientific">Ophiocordyceps australis</name>
    <dbReference type="NCBI Taxonomy" id="1399860"/>
    <lineage>
        <taxon>Eukaryota</taxon>
        <taxon>Fungi</taxon>
        <taxon>Dikarya</taxon>
        <taxon>Ascomycota</taxon>
        <taxon>Pezizomycotina</taxon>
        <taxon>Sordariomycetes</taxon>
        <taxon>Hypocreomycetidae</taxon>
        <taxon>Hypocreales</taxon>
        <taxon>Ophiocordycipitaceae</taxon>
        <taxon>Ophiocordyceps</taxon>
    </lineage>
</organism>
<dbReference type="EMBL" id="NJET01000173">
    <property type="protein sequence ID" value="PHH59919.1"/>
    <property type="molecule type" value="Genomic_DNA"/>
</dbReference>